<keyword evidence="3" id="KW-1133">Transmembrane helix</keyword>
<evidence type="ECO:0000313" key="5">
    <source>
        <dbReference type="Proteomes" id="UP000035681"/>
    </source>
</evidence>
<dbReference type="InterPro" id="IPR004942">
    <property type="entry name" value="Roadblock/LAMTOR2_dom"/>
</dbReference>
<accession>A0AAF5CZ27</accession>
<protein>
    <submittedName>
        <fullName evidence="6">Roadblock/LAMTOR2 domain-containing protein</fullName>
    </submittedName>
</protein>
<name>A0AAF5CZ27_STRER</name>
<dbReference type="WBParaSite" id="TCONS_00004129.p1">
    <property type="protein sequence ID" value="TCONS_00004129.p1"/>
    <property type="gene ID" value="XLOC_001147"/>
</dbReference>
<dbReference type="Pfam" id="PF03259">
    <property type="entry name" value="Robl_LC7"/>
    <property type="match status" value="1"/>
</dbReference>
<proteinExistence type="inferred from homology"/>
<dbReference type="PANTHER" id="PTHR10779">
    <property type="entry name" value="DYNEIN LIGHT CHAIN ROADBLOCK"/>
    <property type="match status" value="1"/>
</dbReference>
<evidence type="ECO:0000256" key="2">
    <source>
        <dbReference type="SAM" id="MobiDB-lite"/>
    </source>
</evidence>
<keyword evidence="3" id="KW-0472">Membrane</keyword>
<evidence type="ECO:0000313" key="6">
    <source>
        <dbReference type="WBParaSite" id="TCONS_00004129.p1"/>
    </source>
</evidence>
<organism evidence="5 6">
    <name type="scientific">Strongyloides stercoralis</name>
    <name type="common">Threadworm</name>
    <dbReference type="NCBI Taxonomy" id="6248"/>
    <lineage>
        <taxon>Eukaryota</taxon>
        <taxon>Metazoa</taxon>
        <taxon>Ecdysozoa</taxon>
        <taxon>Nematoda</taxon>
        <taxon>Chromadorea</taxon>
        <taxon>Rhabditida</taxon>
        <taxon>Tylenchina</taxon>
        <taxon>Panagrolaimomorpha</taxon>
        <taxon>Strongyloidoidea</taxon>
        <taxon>Strongyloididae</taxon>
        <taxon>Strongyloides</taxon>
    </lineage>
</organism>
<dbReference type="Proteomes" id="UP000035681">
    <property type="component" value="Unplaced"/>
</dbReference>
<dbReference type="AlphaFoldDB" id="A0AAF5CZ27"/>
<evidence type="ECO:0000259" key="4">
    <source>
        <dbReference type="Pfam" id="PF03259"/>
    </source>
</evidence>
<dbReference type="SUPFAM" id="SSF103196">
    <property type="entry name" value="Roadblock/LC7 domain"/>
    <property type="match status" value="1"/>
</dbReference>
<comment type="similarity">
    <text evidence="1">Belongs to the GAMAD family.</text>
</comment>
<dbReference type="Gene3D" id="3.30.450.30">
    <property type="entry name" value="Dynein light chain 2a, cytoplasmic"/>
    <property type="match status" value="1"/>
</dbReference>
<feature type="transmembrane region" description="Helical" evidence="3">
    <location>
        <begin position="109"/>
        <end position="127"/>
    </location>
</feature>
<sequence length="418" mass="47769">YFYPNTKMAEVEEMFKKLIAQTGVTGVTVMDAQGRTIKSTLDEATATKHSNLLQQLCEKTRIIVKGMNESNDLNFMRVYTNTEEFLIAPQKDYTMIVIRDLDSQQTIKILLIYLCFFLSLNIIFNIYRLKLMEQSRSSLLIDVEGEEEDKEKLDETNKASSLINISTIGDEKKSKGWFFPLLSKRHTSPDPQSTSTKSLTKNSSSSQVPPSTTSPVSSPSSGSHLPFSIFQKLNIFSKPSNVPTAIPLSSNLLNNNDENNENNLKEEINKEEEEKGDEEENLRSSDVDETFSSPKIERWYDFKTLSPIQFNLEDSNPIELDLFFNRSMAESKLLDELITDFRENKLKAFSQENLEQLRSMHKQQLEISALHAKLSKEEALNSFKDVDKLDHEFDVLSQKLEELHKTMENFSPGISILS</sequence>
<reference evidence="6" key="1">
    <citation type="submission" date="2024-02" db="UniProtKB">
        <authorList>
            <consortium name="WormBaseParasite"/>
        </authorList>
    </citation>
    <scope>IDENTIFICATION</scope>
</reference>
<evidence type="ECO:0000256" key="3">
    <source>
        <dbReference type="SAM" id="Phobius"/>
    </source>
</evidence>
<feature type="region of interest" description="Disordered" evidence="2">
    <location>
        <begin position="267"/>
        <end position="289"/>
    </location>
</feature>
<feature type="compositionally biased region" description="Low complexity" evidence="2">
    <location>
        <begin position="193"/>
        <end position="222"/>
    </location>
</feature>
<keyword evidence="3" id="KW-0812">Transmembrane</keyword>
<feature type="compositionally biased region" description="Acidic residues" evidence="2">
    <location>
        <begin position="269"/>
        <end position="280"/>
    </location>
</feature>
<feature type="region of interest" description="Disordered" evidence="2">
    <location>
        <begin position="183"/>
        <end position="222"/>
    </location>
</feature>
<evidence type="ECO:0000256" key="1">
    <source>
        <dbReference type="ARBA" id="ARBA00007191"/>
    </source>
</evidence>
<keyword evidence="5" id="KW-1185">Reference proteome</keyword>
<feature type="domain" description="Roadblock/LAMTOR2" evidence="4">
    <location>
        <begin position="11"/>
        <end position="99"/>
    </location>
</feature>